<dbReference type="PROSITE" id="PS51910">
    <property type="entry name" value="GH18_2"/>
    <property type="match status" value="1"/>
</dbReference>
<comment type="similarity">
    <text evidence="1">Belongs to the glycosyl hydrolase 18 family. Chitinase class II subfamily.</text>
</comment>
<dbReference type="PROSITE" id="PS50940">
    <property type="entry name" value="CHIT_BIND_II"/>
    <property type="match status" value="2"/>
</dbReference>
<dbReference type="Pfam" id="PF00704">
    <property type="entry name" value="Glyco_hydro_18"/>
    <property type="match status" value="1"/>
</dbReference>
<dbReference type="InterPro" id="IPR036508">
    <property type="entry name" value="Chitin-bd_dom_sf"/>
</dbReference>
<evidence type="ECO:0000256" key="1">
    <source>
        <dbReference type="ARBA" id="ARBA00009121"/>
    </source>
</evidence>
<feature type="domain" description="Chitin-binding type-2" evidence="8">
    <location>
        <begin position="96"/>
        <end position="157"/>
    </location>
</feature>
<evidence type="ECO:0000256" key="2">
    <source>
        <dbReference type="ARBA" id="ARBA00022669"/>
    </source>
</evidence>
<feature type="domain" description="Chitin-binding type-2" evidence="8">
    <location>
        <begin position="196"/>
        <end position="257"/>
    </location>
</feature>
<dbReference type="Gene3D" id="2.170.140.10">
    <property type="entry name" value="Chitin binding domain"/>
    <property type="match status" value="1"/>
</dbReference>
<evidence type="ECO:0000256" key="4">
    <source>
        <dbReference type="ARBA" id="ARBA00023157"/>
    </source>
</evidence>
<evidence type="ECO:0000313" key="10">
    <source>
        <dbReference type="EMBL" id="CAK9069997.1"/>
    </source>
</evidence>
<dbReference type="InterPro" id="IPR001223">
    <property type="entry name" value="Glyco_hydro18_cat"/>
</dbReference>
<dbReference type="InterPro" id="IPR017853">
    <property type="entry name" value="GH"/>
</dbReference>
<dbReference type="SUPFAM" id="SSF57625">
    <property type="entry name" value="Invertebrate chitin-binding proteins"/>
    <property type="match status" value="2"/>
</dbReference>
<evidence type="ECO:0000256" key="6">
    <source>
        <dbReference type="RuleBase" id="RU000489"/>
    </source>
</evidence>
<accession>A0ABP0P3H8</accession>
<keyword evidence="4" id="KW-1015">Disulfide bond</keyword>
<gene>
    <name evidence="10" type="ORF">CCMP2556_LOCUS34412</name>
</gene>
<dbReference type="PANTHER" id="PTHR11177">
    <property type="entry name" value="CHITINASE"/>
    <property type="match status" value="1"/>
</dbReference>
<comment type="caution">
    <text evidence="10">The sequence shown here is derived from an EMBL/GenBank/DDBJ whole genome shotgun (WGS) entry which is preliminary data.</text>
</comment>
<dbReference type="Proteomes" id="UP001642484">
    <property type="component" value="Unassembled WGS sequence"/>
</dbReference>
<dbReference type="InterPro" id="IPR011583">
    <property type="entry name" value="Chitinase_II/V-like_cat"/>
</dbReference>
<keyword evidence="2" id="KW-0147">Chitin-binding</keyword>
<dbReference type="Pfam" id="PF01607">
    <property type="entry name" value="CBM_14"/>
    <property type="match status" value="2"/>
</dbReference>
<dbReference type="SMART" id="SM00494">
    <property type="entry name" value="ChtBD2"/>
    <property type="match status" value="2"/>
</dbReference>
<proteinExistence type="inferred from homology"/>
<evidence type="ECO:0000256" key="3">
    <source>
        <dbReference type="ARBA" id="ARBA00022801"/>
    </source>
</evidence>
<protein>
    <recommendedName>
        <fullName evidence="12">Chitinase</fullName>
    </recommendedName>
</protein>
<evidence type="ECO:0000256" key="5">
    <source>
        <dbReference type="ARBA" id="ARBA00023295"/>
    </source>
</evidence>
<feature type="region of interest" description="Disordered" evidence="7">
    <location>
        <begin position="164"/>
        <end position="195"/>
    </location>
</feature>
<dbReference type="InterPro" id="IPR002557">
    <property type="entry name" value="Chitin-bd_dom"/>
</dbReference>
<evidence type="ECO:0000313" key="11">
    <source>
        <dbReference type="Proteomes" id="UP001642484"/>
    </source>
</evidence>
<keyword evidence="5 6" id="KW-0326">Glycosidase</keyword>
<dbReference type="SUPFAM" id="SSF54556">
    <property type="entry name" value="Chitinase insertion domain"/>
    <property type="match status" value="1"/>
</dbReference>
<evidence type="ECO:0000256" key="7">
    <source>
        <dbReference type="SAM" id="MobiDB-lite"/>
    </source>
</evidence>
<dbReference type="InterPro" id="IPR050314">
    <property type="entry name" value="Glycosyl_Hydrlase_18"/>
</dbReference>
<dbReference type="PANTHER" id="PTHR11177:SF317">
    <property type="entry name" value="CHITINASE 12-RELATED"/>
    <property type="match status" value="1"/>
</dbReference>
<dbReference type="InterPro" id="IPR001579">
    <property type="entry name" value="Glyco_hydro_18_chit_AS"/>
</dbReference>
<evidence type="ECO:0000259" key="8">
    <source>
        <dbReference type="PROSITE" id="PS50940"/>
    </source>
</evidence>
<evidence type="ECO:0008006" key="12">
    <source>
        <dbReference type="Google" id="ProtNLM"/>
    </source>
</evidence>
<organism evidence="10 11">
    <name type="scientific">Durusdinium trenchii</name>
    <dbReference type="NCBI Taxonomy" id="1381693"/>
    <lineage>
        <taxon>Eukaryota</taxon>
        <taxon>Sar</taxon>
        <taxon>Alveolata</taxon>
        <taxon>Dinophyceae</taxon>
        <taxon>Suessiales</taxon>
        <taxon>Symbiodiniaceae</taxon>
        <taxon>Durusdinium</taxon>
    </lineage>
</organism>
<dbReference type="PROSITE" id="PS01095">
    <property type="entry name" value="GH18_1"/>
    <property type="match status" value="1"/>
</dbReference>
<feature type="domain" description="GH18" evidence="9">
    <location>
        <begin position="263"/>
        <end position="706"/>
    </location>
</feature>
<dbReference type="SMART" id="SM00636">
    <property type="entry name" value="Glyco_18"/>
    <property type="match status" value="1"/>
</dbReference>
<dbReference type="EMBL" id="CAXAMN010022473">
    <property type="protein sequence ID" value="CAK9069997.1"/>
    <property type="molecule type" value="Genomic_DNA"/>
</dbReference>
<name>A0ABP0P3H8_9DINO</name>
<dbReference type="InterPro" id="IPR029070">
    <property type="entry name" value="Chitinase_insertion_sf"/>
</dbReference>
<keyword evidence="11" id="KW-1185">Reference proteome</keyword>
<reference evidence="10 11" key="1">
    <citation type="submission" date="2024-02" db="EMBL/GenBank/DDBJ databases">
        <authorList>
            <person name="Chen Y."/>
            <person name="Shah S."/>
            <person name="Dougan E. K."/>
            <person name="Thang M."/>
            <person name="Chan C."/>
        </authorList>
    </citation>
    <scope>NUCLEOTIDE SEQUENCE [LARGE SCALE GENOMIC DNA]</scope>
</reference>
<dbReference type="Gene3D" id="3.20.20.80">
    <property type="entry name" value="Glycosidases"/>
    <property type="match status" value="2"/>
</dbReference>
<evidence type="ECO:0000259" key="9">
    <source>
        <dbReference type="PROSITE" id="PS51910"/>
    </source>
</evidence>
<sequence>MTVAVSLQWILRRSWRFAGNANGRPTATEDLPPQQLRFVAQGDRPFVGSEEACLIKWCLNLGRIELSPDSLEKDDAYPRSTDAWQYKRKLSQTVGDDFCQGKTGLHAAPAGAEGNEDCRGYYNCWHGNEAMQLCGSGLRFNPATKNCDWKDNVLCEVITTVSPSTTVAPSTTTPSTTGQGTTTSPATTSSSSTDPSEFCQGKTGLYAAPVGMVGNLDCRGYFNCFHGNEPMQLCAEGQRFNSNLKICDWSANVSSTTGGNSGKIFVAYFANWFQWWPEPYKFMPSDIPADKITHLNYAFAMIHSSTFKIRHFEDNDVSNWGTGTWETPCSQQSEWCSKGLYEQVNDLKATHPHLKTLISIGGWSFNLPESEDAESATRMKRLDSGWSEYVFSDMVSTAENRQKFVDSAIDFCRTWGFDGLDLDWEYPGYIGRGGRTTDKANFALLLSELRSAFDAEGSATGKAPLLLTAAVGIGPTTADNAYDVPALNQYLDFINLMTYDMYGGWSPEKTAIHSQLYAGPGDSFGDGVPLSGEYAVNDWISRGASVNKLALGLVTYSRSFQLQSSAAGQGPGAAGVGYGATQPYSKQKGLASYYEILTLISQGAQKSYDASRCGAYLQKDDLWMGYLALLLGARTLLGPLGAPGIATRNKKLLVAPSPLDGLLGSVCFWIVASVNPAIQRKRLESCRVPCSMGQGFPSPRANGSLP</sequence>
<dbReference type="SUPFAM" id="SSF51445">
    <property type="entry name" value="(Trans)glycosidases"/>
    <property type="match status" value="1"/>
</dbReference>
<keyword evidence="3 6" id="KW-0378">Hydrolase</keyword>
<dbReference type="Gene3D" id="3.10.50.10">
    <property type="match status" value="1"/>
</dbReference>